<accession>A0AAN6VHE8</accession>
<feature type="region of interest" description="Disordered" evidence="1">
    <location>
        <begin position="177"/>
        <end position="240"/>
    </location>
</feature>
<feature type="compositionally biased region" description="Pro residues" evidence="1">
    <location>
        <begin position="315"/>
        <end position="327"/>
    </location>
</feature>
<comment type="caution">
    <text evidence="4">The sequence shown here is derived from an EMBL/GenBank/DDBJ whole genome shotgun (WGS) entry which is preliminary data.</text>
</comment>
<organism evidence="4 5">
    <name type="scientific">Chaetomidium leptoderma</name>
    <dbReference type="NCBI Taxonomy" id="669021"/>
    <lineage>
        <taxon>Eukaryota</taxon>
        <taxon>Fungi</taxon>
        <taxon>Dikarya</taxon>
        <taxon>Ascomycota</taxon>
        <taxon>Pezizomycotina</taxon>
        <taxon>Sordariomycetes</taxon>
        <taxon>Sordariomycetidae</taxon>
        <taxon>Sordariales</taxon>
        <taxon>Chaetomiaceae</taxon>
        <taxon>Chaetomidium</taxon>
    </lineage>
</organism>
<evidence type="ECO:0000313" key="4">
    <source>
        <dbReference type="EMBL" id="KAK4151588.1"/>
    </source>
</evidence>
<keyword evidence="5" id="KW-1185">Reference proteome</keyword>
<dbReference type="Proteomes" id="UP001302745">
    <property type="component" value="Unassembled WGS sequence"/>
</dbReference>
<feature type="transmembrane region" description="Helical" evidence="2">
    <location>
        <begin position="246"/>
        <end position="268"/>
    </location>
</feature>
<feature type="compositionally biased region" description="Low complexity" evidence="1">
    <location>
        <begin position="177"/>
        <end position="221"/>
    </location>
</feature>
<feature type="chain" id="PRO_5042933257" evidence="3">
    <location>
        <begin position="22"/>
        <end position="452"/>
    </location>
</feature>
<feature type="compositionally biased region" description="Pro residues" evidence="1">
    <location>
        <begin position="395"/>
        <end position="411"/>
    </location>
</feature>
<dbReference type="AlphaFoldDB" id="A0AAN6VHE8"/>
<dbReference type="EMBL" id="MU857008">
    <property type="protein sequence ID" value="KAK4151588.1"/>
    <property type="molecule type" value="Genomic_DNA"/>
</dbReference>
<evidence type="ECO:0000313" key="5">
    <source>
        <dbReference type="Proteomes" id="UP001302745"/>
    </source>
</evidence>
<keyword evidence="2" id="KW-1133">Transmembrane helix</keyword>
<evidence type="ECO:0000256" key="1">
    <source>
        <dbReference type="SAM" id="MobiDB-lite"/>
    </source>
</evidence>
<reference evidence="4" key="2">
    <citation type="submission" date="2023-05" db="EMBL/GenBank/DDBJ databases">
        <authorList>
            <consortium name="Lawrence Berkeley National Laboratory"/>
            <person name="Steindorff A."/>
            <person name="Hensen N."/>
            <person name="Bonometti L."/>
            <person name="Westerberg I."/>
            <person name="Brannstrom I.O."/>
            <person name="Guillou S."/>
            <person name="Cros-Aarteil S."/>
            <person name="Calhoun S."/>
            <person name="Haridas S."/>
            <person name="Kuo A."/>
            <person name="Mondo S."/>
            <person name="Pangilinan J."/>
            <person name="Riley R."/>
            <person name="Labutti K."/>
            <person name="Andreopoulos B."/>
            <person name="Lipzen A."/>
            <person name="Chen C."/>
            <person name="Yanf M."/>
            <person name="Daum C."/>
            <person name="Ng V."/>
            <person name="Clum A."/>
            <person name="Ohm R."/>
            <person name="Martin F."/>
            <person name="Silar P."/>
            <person name="Natvig D."/>
            <person name="Lalanne C."/>
            <person name="Gautier V."/>
            <person name="Ament-Velasquez S.L."/>
            <person name="Kruys A."/>
            <person name="Hutchinson M.I."/>
            <person name="Powell A.J."/>
            <person name="Barry K."/>
            <person name="Miller A.N."/>
            <person name="Grigoriev I.V."/>
            <person name="Debuchy R."/>
            <person name="Gladieux P."/>
            <person name="Thoren M.H."/>
            <person name="Johannesson H."/>
        </authorList>
    </citation>
    <scope>NUCLEOTIDE SEQUENCE</scope>
    <source>
        <strain evidence="4">CBS 538.74</strain>
    </source>
</reference>
<protein>
    <submittedName>
        <fullName evidence="4">Uncharacterized protein</fullName>
    </submittedName>
</protein>
<keyword evidence="2" id="KW-0812">Transmembrane</keyword>
<evidence type="ECO:0000256" key="2">
    <source>
        <dbReference type="SAM" id="Phobius"/>
    </source>
</evidence>
<keyword evidence="3" id="KW-0732">Signal</keyword>
<sequence>MAVTSLRWLVAASAWLPAVSAGLGREQPRPGGPIQTQAPSLKDAELQLVPRVLTARPAPRAELRKRDTRTCGYVNGNSMSGYVCANSAAQCLYNSDASAVGCCLTTSCNIYTACMPYASSDVSFDRDRTRYCSESDSPSCAALVYADPTNSLSGYTIPSCGSVATTYNLYFSSFGANTPSTSSTRSSLSLTTASTKSSEASSSEASSSSSDNDNDSNNTRAPAATSSSDAPNPEAAGSSSPPIGPIVGGVVGGVAALALLGLGIFFLLRRKNHAEGSPPPGPPGGPAPSFMPPPGQGPYPNQTPPPGQGPYLNQSPPPGQGPYPHHTPSPDHMAVPGAFDPRYSVSMASPMQGQSHMSPPSMTMSVSGSPSPVYPAHMQPMGGGSPQPMGLGVGTPPPPPMGMGGTPPPSGYGPQNGQFAPYPGPPMHMQQPGPQAAELPTQRGDGQVHELS</sequence>
<name>A0AAN6VHE8_9PEZI</name>
<evidence type="ECO:0000256" key="3">
    <source>
        <dbReference type="SAM" id="SignalP"/>
    </source>
</evidence>
<keyword evidence="2" id="KW-0472">Membrane</keyword>
<feature type="compositionally biased region" description="Polar residues" evidence="1">
    <location>
        <begin position="346"/>
        <end position="370"/>
    </location>
</feature>
<feature type="compositionally biased region" description="Pro residues" evidence="1">
    <location>
        <begin position="277"/>
        <end position="308"/>
    </location>
</feature>
<gene>
    <name evidence="4" type="ORF">C8A00DRAFT_35735</name>
</gene>
<feature type="region of interest" description="Disordered" evidence="1">
    <location>
        <begin position="275"/>
        <end position="452"/>
    </location>
</feature>
<proteinExistence type="predicted"/>
<feature type="signal peptide" evidence="3">
    <location>
        <begin position="1"/>
        <end position="21"/>
    </location>
</feature>
<reference evidence="4" key="1">
    <citation type="journal article" date="2023" name="Mol. Phylogenet. Evol.">
        <title>Genome-scale phylogeny and comparative genomics of the fungal order Sordariales.</title>
        <authorList>
            <person name="Hensen N."/>
            <person name="Bonometti L."/>
            <person name="Westerberg I."/>
            <person name="Brannstrom I.O."/>
            <person name="Guillou S."/>
            <person name="Cros-Aarteil S."/>
            <person name="Calhoun S."/>
            <person name="Haridas S."/>
            <person name="Kuo A."/>
            <person name="Mondo S."/>
            <person name="Pangilinan J."/>
            <person name="Riley R."/>
            <person name="LaButti K."/>
            <person name="Andreopoulos B."/>
            <person name="Lipzen A."/>
            <person name="Chen C."/>
            <person name="Yan M."/>
            <person name="Daum C."/>
            <person name="Ng V."/>
            <person name="Clum A."/>
            <person name="Steindorff A."/>
            <person name="Ohm R.A."/>
            <person name="Martin F."/>
            <person name="Silar P."/>
            <person name="Natvig D.O."/>
            <person name="Lalanne C."/>
            <person name="Gautier V."/>
            <person name="Ament-Velasquez S.L."/>
            <person name="Kruys A."/>
            <person name="Hutchinson M.I."/>
            <person name="Powell A.J."/>
            <person name="Barry K."/>
            <person name="Miller A.N."/>
            <person name="Grigoriev I.V."/>
            <person name="Debuchy R."/>
            <person name="Gladieux P."/>
            <person name="Hiltunen Thoren M."/>
            <person name="Johannesson H."/>
        </authorList>
    </citation>
    <scope>NUCLEOTIDE SEQUENCE</scope>
    <source>
        <strain evidence="4">CBS 538.74</strain>
    </source>
</reference>